<evidence type="ECO:0000313" key="17">
    <source>
        <dbReference type="Proteomes" id="UP001652621"/>
    </source>
</evidence>
<dbReference type="GO" id="GO:0005788">
    <property type="term" value="C:endoplasmic reticulum lumen"/>
    <property type="evidence" value="ECO:0007669"/>
    <property type="project" value="UniProtKB-SubCell"/>
</dbReference>
<keyword evidence="11" id="KW-0408">Iron</keyword>
<dbReference type="Pfam" id="PF08336">
    <property type="entry name" value="P4Ha_N"/>
    <property type="match status" value="1"/>
</dbReference>
<evidence type="ECO:0000256" key="11">
    <source>
        <dbReference type="ARBA" id="ARBA00023004"/>
    </source>
</evidence>
<dbReference type="GO" id="GO:0004656">
    <property type="term" value="F:procollagen-proline 4-dioxygenase activity"/>
    <property type="evidence" value="ECO:0007669"/>
    <property type="project" value="UniProtKB-EC"/>
</dbReference>
<proteinExistence type="inferred from homology"/>
<evidence type="ECO:0000259" key="15">
    <source>
        <dbReference type="PROSITE" id="PS51471"/>
    </source>
</evidence>
<keyword evidence="8" id="KW-0847">Vitamin C</keyword>
<dbReference type="InterPro" id="IPR013547">
    <property type="entry name" value="P4H_N"/>
</dbReference>
<dbReference type="FunFam" id="2.60.120.620:FF:000011">
    <property type="entry name" value="Prolyl alpha subunit"/>
    <property type="match status" value="1"/>
</dbReference>
<keyword evidence="10" id="KW-0560">Oxidoreductase</keyword>
<dbReference type="PROSITE" id="PS51257">
    <property type="entry name" value="PROKAR_LIPOPROTEIN"/>
    <property type="match status" value="1"/>
</dbReference>
<dbReference type="Gene3D" id="6.10.140.1460">
    <property type="match status" value="1"/>
</dbReference>
<dbReference type="SMART" id="SM00702">
    <property type="entry name" value="P4Hc"/>
    <property type="match status" value="1"/>
</dbReference>
<dbReference type="EnsemblMetazoa" id="MDOA012102-RA">
    <property type="protein sequence ID" value="MDOA012102-PA"/>
    <property type="gene ID" value="MDOA012102"/>
</dbReference>
<accession>A0A1I8N6Q6</accession>
<feature type="signal peptide" evidence="14">
    <location>
        <begin position="1"/>
        <end position="20"/>
    </location>
</feature>
<protein>
    <recommendedName>
        <fullName evidence="5">procollagen-proline 4-dioxygenase</fullName>
        <ecNumber evidence="5">1.14.11.2</ecNumber>
    </recommendedName>
</protein>
<gene>
    <name evidence="16" type="primary">101899362</name>
    <name evidence="18" type="synonym">LOC101899362</name>
</gene>
<dbReference type="PANTHER" id="PTHR10869:SF216">
    <property type="entry name" value="PROCOLLAGEN-PROLINE 4-DIOXYGENASE"/>
    <property type="match status" value="1"/>
</dbReference>
<evidence type="ECO:0000256" key="2">
    <source>
        <dbReference type="ARBA" id="ARBA00002035"/>
    </source>
</evidence>
<evidence type="ECO:0000256" key="9">
    <source>
        <dbReference type="ARBA" id="ARBA00022964"/>
    </source>
</evidence>
<dbReference type="PANTHER" id="PTHR10869">
    <property type="entry name" value="PROLYL 4-HYDROXYLASE ALPHA SUBUNIT"/>
    <property type="match status" value="1"/>
</dbReference>
<comment type="function">
    <text evidence="2">Catalyzes the post-translational formation of 4-hydroxyproline in -Xaa-Pro-Gly- sequences in collagens and other proteins.</text>
</comment>
<dbReference type="InterPro" id="IPR044862">
    <property type="entry name" value="Pro_4_hyd_alph_FE2OG_OXY"/>
</dbReference>
<name>A0A1I8N6Q6_MUSDO</name>
<keyword evidence="14" id="KW-0732">Signal</keyword>
<dbReference type="GeneID" id="101899362"/>
<dbReference type="OrthoDB" id="420380at2759"/>
<evidence type="ECO:0000256" key="8">
    <source>
        <dbReference type="ARBA" id="ARBA00022896"/>
    </source>
</evidence>
<evidence type="ECO:0000313" key="18">
    <source>
        <dbReference type="RefSeq" id="XP_005183839.1"/>
    </source>
</evidence>
<organism evidence="16">
    <name type="scientific">Musca domestica</name>
    <name type="common">House fly</name>
    <dbReference type="NCBI Taxonomy" id="7370"/>
    <lineage>
        <taxon>Eukaryota</taxon>
        <taxon>Metazoa</taxon>
        <taxon>Ecdysozoa</taxon>
        <taxon>Arthropoda</taxon>
        <taxon>Hexapoda</taxon>
        <taxon>Insecta</taxon>
        <taxon>Pterygota</taxon>
        <taxon>Neoptera</taxon>
        <taxon>Endopterygota</taxon>
        <taxon>Diptera</taxon>
        <taxon>Brachycera</taxon>
        <taxon>Muscomorpha</taxon>
        <taxon>Muscoidea</taxon>
        <taxon>Muscidae</taxon>
        <taxon>Musca</taxon>
    </lineage>
</organism>
<dbReference type="EC" id="1.14.11.2" evidence="5"/>
<reference evidence="16" key="1">
    <citation type="submission" date="2020-05" db="UniProtKB">
        <authorList>
            <consortium name="EnsemblMetazoa"/>
        </authorList>
    </citation>
    <scope>IDENTIFICATION</scope>
    <source>
        <strain evidence="16">Aabys</strain>
    </source>
</reference>
<dbReference type="InterPro" id="IPR006620">
    <property type="entry name" value="Pro_4_hyd_alph"/>
</dbReference>
<dbReference type="Gene3D" id="1.25.40.10">
    <property type="entry name" value="Tetratricopeptide repeat domain"/>
    <property type="match status" value="1"/>
</dbReference>
<keyword evidence="6" id="KW-0479">Metal-binding</keyword>
<evidence type="ECO:0000256" key="10">
    <source>
        <dbReference type="ARBA" id="ARBA00023002"/>
    </source>
</evidence>
<dbReference type="STRING" id="7370.A0A1I8N6Q6"/>
<reference evidence="18" key="2">
    <citation type="submission" date="2025-04" db="UniProtKB">
        <authorList>
            <consortium name="RefSeq"/>
        </authorList>
    </citation>
    <scope>IDENTIFICATION</scope>
    <source>
        <strain evidence="18">Aabys</strain>
    </source>
</reference>
<dbReference type="PROSITE" id="PS51471">
    <property type="entry name" value="FE2OG_OXY"/>
    <property type="match status" value="1"/>
</dbReference>
<dbReference type="VEuPathDB" id="VectorBase:MDOA012102"/>
<evidence type="ECO:0000313" key="16">
    <source>
        <dbReference type="EnsemblMetazoa" id="MDOA012102-PA"/>
    </source>
</evidence>
<dbReference type="Proteomes" id="UP001652621">
    <property type="component" value="Unplaced"/>
</dbReference>
<feature type="coiled-coil region" evidence="13">
    <location>
        <begin position="43"/>
        <end position="70"/>
    </location>
</feature>
<dbReference type="RefSeq" id="XP_005183839.1">
    <property type="nucleotide sequence ID" value="XM_005183782.3"/>
</dbReference>
<evidence type="ECO:0000256" key="1">
    <source>
        <dbReference type="ARBA" id="ARBA00001961"/>
    </source>
</evidence>
<dbReference type="InterPro" id="IPR045054">
    <property type="entry name" value="P4HA-like"/>
</dbReference>
<dbReference type="InterPro" id="IPR011990">
    <property type="entry name" value="TPR-like_helical_dom_sf"/>
</dbReference>
<dbReference type="AlphaFoldDB" id="A0A1I8N6Q6"/>
<evidence type="ECO:0000256" key="13">
    <source>
        <dbReference type="SAM" id="Coils"/>
    </source>
</evidence>
<evidence type="ECO:0000256" key="3">
    <source>
        <dbReference type="ARBA" id="ARBA00004319"/>
    </source>
</evidence>
<evidence type="ECO:0000256" key="6">
    <source>
        <dbReference type="ARBA" id="ARBA00022723"/>
    </source>
</evidence>
<evidence type="ECO:0000256" key="14">
    <source>
        <dbReference type="SAM" id="SignalP"/>
    </source>
</evidence>
<dbReference type="Pfam" id="PF13640">
    <property type="entry name" value="2OG-FeII_Oxy_3"/>
    <property type="match status" value="1"/>
</dbReference>
<dbReference type="GO" id="GO:0005506">
    <property type="term" value="F:iron ion binding"/>
    <property type="evidence" value="ECO:0007669"/>
    <property type="project" value="InterPro"/>
</dbReference>
<evidence type="ECO:0000256" key="5">
    <source>
        <dbReference type="ARBA" id="ARBA00012269"/>
    </source>
</evidence>
<keyword evidence="12" id="KW-0325">Glycoprotein</keyword>
<sequence>MSKTILSLILYFIVVGCIKCDYYSSISGLETLLRVENHYMWAIGKHLVEVERLQTELDRLIDELDTEYEKRQQSSEFYYDYPVNAFKAINRIAADWQEVFKLTRQIENLTIYNESSHIPEDAVTLPTDEDLRGAARGLSRLQQLYKLDITNITDGYLRDRKYSSEMSAFNCYVLGKSLYESEEYLTASEWLIEALEKSEKENEKSNNAKAFDDSNINGGDIENTTDGIFPYVSIAEILEFLAPALFYAGKHELALAVNSKLLSLEPDNSIGLSNRDLITAETKIKRRTSFIEAKYDKSEIQDLYEQTCSGEFEQRIAEKSQLHCHFTTKNVPYYLLGPLKMEELNTDPFVAVYHDVIYDKEIKEIIARSKSDIERSTIGSEDNSDINEVRISKNSWLAYDSALMAKISQRVADITGLSMNMSEDMQVANYGIGGYYGTHYDFSENPEEDNPDDGNRILTAMFYLNDVDLGGATAFPHLRLAVPPIKHSLVVWYNLHRSLEPDFRTAHAGCPVLKGSKWIGNIWFHAVGQELIRPCDLKPDHDISKPHMAMGVD</sequence>
<dbReference type="KEGG" id="mde:101899362"/>
<evidence type="ECO:0000256" key="12">
    <source>
        <dbReference type="ARBA" id="ARBA00023180"/>
    </source>
</evidence>
<evidence type="ECO:0000256" key="7">
    <source>
        <dbReference type="ARBA" id="ARBA00022824"/>
    </source>
</evidence>
<dbReference type="Gene3D" id="2.60.120.620">
    <property type="entry name" value="q2cbj1_9rhob like domain"/>
    <property type="match status" value="1"/>
</dbReference>
<keyword evidence="17" id="KW-1185">Reference proteome</keyword>
<dbReference type="InterPro" id="IPR005123">
    <property type="entry name" value="Oxoglu/Fe-dep_dioxygenase_dom"/>
</dbReference>
<keyword evidence="13" id="KW-0175">Coiled coil</keyword>
<dbReference type="VEuPathDB" id="VectorBase:MDOMA2_010360"/>
<keyword evidence="7" id="KW-0256">Endoplasmic reticulum</keyword>
<dbReference type="GO" id="GO:0031418">
    <property type="term" value="F:L-ascorbic acid binding"/>
    <property type="evidence" value="ECO:0007669"/>
    <property type="project" value="UniProtKB-KW"/>
</dbReference>
<keyword evidence="9" id="KW-0223">Dioxygenase</keyword>
<comment type="cofactor">
    <cofactor evidence="1">
        <name>L-ascorbate</name>
        <dbReference type="ChEBI" id="CHEBI:38290"/>
    </cofactor>
</comment>
<comment type="subcellular location">
    <subcellularLocation>
        <location evidence="3">Endoplasmic reticulum lumen</location>
    </subcellularLocation>
</comment>
<feature type="domain" description="Fe2OG dioxygenase" evidence="15">
    <location>
        <begin position="421"/>
        <end position="526"/>
    </location>
</feature>
<evidence type="ECO:0000256" key="4">
    <source>
        <dbReference type="ARBA" id="ARBA00006511"/>
    </source>
</evidence>
<dbReference type="SUPFAM" id="SSF48452">
    <property type="entry name" value="TPR-like"/>
    <property type="match status" value="1"/>
</dbReference>
<comment type="similarity">
    <text evidence="4">Belongs to the P4HA family.</text>
</comment>
<feature type="chain" id="PRO_5044561304" description="procollagen-proline 4-dioxygenase" evidence="14">
    <location>
        <begin position="21"/>
        <end position="553"/>
    </location>
</feature>
<dbReference type="eggNOG" id="KOG1591">
    <property type="taxonomic scope" value="Eukaryota"/>
</dbReference>